<keyword evidence="2" id="KW-1185">Reference proteome</keyword>
<sequence>MGSDDFYFLVMIYTYFLFHLYQKNLLFTHLFHPEEPHFELSKDLRLVQKSRRMDGFAENKGEMATGSRTFPFARNFGRENKLEQEKMTSFPPLPLFQILYCCSCRNPRHQGFISFRYLCRTIASGIYVQRKYGDV</sequence>
<accession>A0AAV4S525</accession>
<protein>
    <submittedName>
        <fullName evidence="1">Uncharacterized protein</fullName>
    </submittedName>
</protein>
<dbReference type="EMBL" id="BPLR01009046">
    <property type="protein sequence ID" value="GIY29278.1"/>
    <property type="molecule type" value="Genomic_DNA"/>
</dbReference>
<evidence type="ECO:0000313" key="2">
    <source>
        <dbReference type="Proteomes" id="UP001054945"/>
    </source>
</evidence>
<gene>
    <name evidence="1" type="ORF">CEXT_148131</name>
</gene>
<reference evidence="1 2" key="1">
    <citation type="submission" date="2021-06" db="EMBL/GenBank/DDBJ databases">
        <title>Caerostris extrusa draft genome.</title>
        <authorList>
            <person name="Kono N."/>
            <person name="Arakawa K."/>
        </authorList>
    </citation>
    <scope>NUCLEOTIDE SEQUENCE [LARGE SCALE GENOMIC DNA]</scope>
</reference>
<name>A0AAV4S525_CAEEX</name>
<dbReference type="AlphaFoldDB" id="A0AAV4S525"/>
<dbReference type="Proteomes" id="UP001054945">
    <property type="component" value="Unassembled WGS sequence"/>
</dbReference>
<evidence type="ECO:0000313" key="1">
    <source>
        <dbReference type="EMBL" id="GIY29278.1"/>
    </source>
</evidence>
<organism evidence="1 2">
    <name type="scientific">Caerostris extrusa</name>
    <name type="common">Bark spider</name>
    <name type="synonym">Caerostris bankana</name>
    <dbReference type="NCBI Taxonomy" id="172846"/>
    <lineage>
        <taxon>Eukaryota</taxon>
        <taxon>Metazoa</taxon>
        <taxon>Ecdysozoa</taxon>
        <taxon>Arthropoda</taxon>
        <taxon>Chelicerata</taxon>
        <taxon>Arachnida</taxon>
        <taxon>Araneae</taxon>
        <taxon>Araneomorphae</taxon>
        <taxon>Entelegynae</taxon>
        <taxon>Araneoidea</taxon>
        <taxon>Araneidae</taxon>
        <taxon>Caerostris</taxon>
    </lineage>
</organism>
<comment type="caution">
    <text evidence="1">The sequence shown here is derived from an EMBL/GenBank/DDBJ whole genome shotgun (WGS) entry which is preliminary data.</text>
</comment>
<proteinExistence type="predicted"/>